<organism evidence="1 2">
    <name type="scientific">Dentiscutata erythropus</name>
    <dbReference type="NCBI Taxonomy" id="1348616"/>
    <lineage>
        <taxon>Eukaryota</taxon>
        <taxon>Fungi</taxon>
        <taxon>Fungi incertae sedis</taxon>
        <taxon>Mucoromycota</taxon>
        <taxon>Glomeromycotina</taxon>
        <taxon>Glomeromycetes</taxon>
        <taxon>Diversisporales</taxon>
        <taxon>Gigasporaceae</taxon>
        <taxon>Dentiscutata</taxon>
    </lineage>
</organism>
<dbReference type="EMBL" id="CAJVPY010018429">
    <property type="protein sequence ID" value="CAG8767040.1"/>
    <property type="molecule type" value="Genomic_DNA"/>
</dbReference>
<dbReference type="AlphaFoldDB" id="A0A9N9J8L0"/>
<accession>A0A9N9J8L0</accession>
<comment type="caution">
    <text evidence="1">The sequence shown here is derived from an EMBL/GenBank/DDBJ whole genome shotgun (WGS) entry which is preliminary data.</text>
</comment>
<proteinExistence type="predicted"/>
<name>A0A9N9J8L0_9GLOM</name>
<dbReference type="Proteomes" id="UP000789405">
    <property type="component" value="Unassembled WGS sequence"/>
</dbReference>
<reference evidence="1" key="1">
    <citation type="submission" date="2021-06" db="EMBL/GenBank/DDBJ databases">
        <authorList>
            <person name="Kallberg Y."/>
            <person name="Tangrot J."/>
            <person name="Rosling A."/>
        </authorList>
    </citation>
    <scope>NUCLEOTIDE SEQUENCE</scope>
    <source>
        <strain evidence="1">MA453B</strain>
    </source>
</reference>
<sequence>MIASIDKMPYSSLSNSYSYLSEQDNDYHFLPDLDDLCREGGTKTVKQAKRDGGEIVESLRRGKPKSTRTSLISENKLKKIWTDWWNSFSGGVYCYMSNKDNKEKWLYAPEFGLLAVD</sequence>
<gene>
    <name evidence="1" type="ORF">DERYTH_LOCUS18328</name>
</gene>
<keyword evidence="2" id="KW-1185">Reference proteome</keyword>
<evidence type="ECO:0000313" key="1">
    <source>
        <dbReference type="EMBL" id="CAG8767040.1"/>
    </source>
</evidence>
<evidence type="ECO:0000313" key="2">
    <source>
        <dbReference type="Proteomes" id="UP000789405"/>
    </source>
</evidence>
<protein>
    <submittedName>
        <fullName evidence="1">22742_t:CDS:1</fullName>
    </submittedName>
</protein>